<reference evidence="2" key="1">
    <citation type="submission" date="2016-11" db="EMBL/GenBank/DDBJ databases">
        <authorList>
            <person name="Varghese N."/>
            <person name="Submissions S."/>
        </authorList>
    </citation>
    <scope>NUCLEOTIDE SEQUENCE [LARGE SCALE GENOMIC DNA]</scope>
    <source>
        <strain evidence="2">DSM 15285</strain>
    </source>
</reference>
<gene>
    <name evidence="1" type="ORF">SAMN02744040_00182</name>
</gene>
<evidence type="ECO:0000313" key="2">
    <source>
        <dbReference type="Proteomes" id="UP000242520"/>
    </source>
</evidence>
<proteinExistence type="predicted"/>
<evidence type="ECO:0000313" key="1">
    <source>
        <dbReference type="EMBL" id="SHG92094.1"/>
    </source>
</evidence>
<dbReference type="AlphaFoldDB" id="A0A1M5NR71"/>
<protein>
    <recommendedName>
        <fullName evidence="3">DUF3787 domain-containing protein</fullName>
    </recommendedName>
</protein>
<dbReference type="Pfam" id="PF12655">
    <property type="entry name" value="CDIF630_02480-like"/>
    <property type="match status" value="1"/>
</dbReference>
<name>A0A1M5NR71_9FIRM</name>
<dbReference type="Proteomes" id="UP000242520">
    <property type="component" value="Unassembled WGS sequence"/>
</dbReference>
<evidence type="ECO:0008006" key="3">
    <source>
        <dbReference type="Google" id="ProtNLM"/>
    </source>
</evidence>
<accession>A0A1M5NR71</accession>
<dbReference type="InterPro" id="IPR024209">
    <property type="entry name" value="CDIF630_02480-like"/>
</dbReference>
<dbReference type="RefSeq" id="WP_072722986.1">
    <property type="nucleotide sequence ID" value="NZ_FQXH01000005.1"/>
</dbReference>
<dbReference type="OrthoDB" id="1708132at2"/>
<keyword evidence="2" id="KW-1185">Reference proteome</keyword>
<sequence length="55" mass="6322">MKNKTIKNNPLDQIEKHDTAAWANIKESMSKSKVPIPSEQSVIEAKEWVDNENQK</sequence>
<dbReference type="EMBL" id="FQXH01000005">
    <property type="protein sequence ID" value="SHG92094.1"/>
    <property type="molecule type" value="Genomic_DNA"/>
</dbReference>
<organism evidence="1 2">
    <name type="scientific">Tepidibacter thalassicus DSM 15285</name>
    <dbReference type="NCBI Taxonomy" id="1123350"/>
    <lineage>
        <taxon>Bacteria</taxon>
        <taxon>Bacillati</taxon>
        <taxon>Bacillota</taxon>
        <taxon>Clostridia</taxon>
        <taxon>Peptostreptococcales</taxon>
        <taxon>Peptostreptococcaceae</taxon>
        <taxon>Tepidibacter</taxon>
    </lineage>
</organism>